<evidence type="ECO:0000256" key="9">
    <source>
        <dbReference type="ARBA" id="ARBA00023002"/>
    </source>
</evidence>
<evidence type="ECO:0000256" key="10">
    <source>
        <dbReference type="ARBA" id="ARBA00023167"/>
    </source>
</evidence>
<sequence>MVADLNVERARELTNGECEVVSDANLVVTHPDIDIVIELIGGYGIAKDLVLKAIANGKHVVTANKALLATHGNEIFKAAQEQGVIVAFEAAVAGGIPIIKALREGLTANRIQWIAGIINGTTNFILSEMRDKGLDFNTVLQEAQRLGYAEADPTFDIEGVDAAHKATLMASIAFGIPVQFDKAHIEGITQLQATDIRYAEQLGYRIKLLGITKRTPHGIELRVHPTLIPSRRLIANVEGAMNAVLVQGDAVGATLYYGKGAGAEPTASAVIADLVDITRLFTAEPGHRVPHLAFQPDAMADTPILPMSEITTSYYLRMHVADKLGVLAAVTRILADSNISIDAMLQKEPAEGESQTDIIMLTHQTQEKFVDEAIARIEALSTVIGKVTRIRLEELE</sequence>
<dbReference type="CDD" id="cd04881">
    <property type="entry name" value="ACT_HSDH-Hom"/>
    <property type="match status" value="1"/>
</dbReference>
<dbReference type="InterPro" id="IPR019811">
    <property type="entry name" value="HDH_CS"/>
</dbReference>
<name>A0ABP7TRI6_9BURK</name>
<dbReference type="Proteomes" id="UP001501353">
    <property type="component" value="Unassembled WGS sequence"/>
</dbReference>
<comment type="pathway">
    <text evidence="2">Amino-acid biosynthesis; L-methionine biosynthesis via de novo pathway; L-homoserine from L-aspartate: step 3/3.</text>
</comment>
<comment type="caution">
    <text evidence="13">The sequence shown here is derived from an EMBL/GenBank/DDBJ whole genome shotgun (WGS) entry which is preliminary data.</text>
</comment>
<organism evidence="13 14">
    <name type="scientific">Actimicrobium antarcticum</name>
    <dbReference type="NCBI Taxonomy" id="1051899"/>
    <lineage>
        <taxon>Bacteria</taxon>
        <taxon>Pseudomonadati</taxon>
        <taxon>Pseudomonadota</taxon>
        <taxon>Betaproteobacteria</taxon>
        <taxon>Burkholderiales</taxon>
        <taxon>Oxalobacteraceae</taxon>
        <taxon>Actimicrobium</taxon>
    </lineage>
</organism>
<dbReference type="PANTHER" id="PTHR43331:SF1">
    <property type="entry name" value="HOMOSERINE DEHYDROGENASE"/>
    <property type="match status" value="1"/>
</dbReference>
<comment type="pathway">
    <text evidence="1">Amino-acid biosynthesis; L-threonine biosynthesis; L-threonine from L-aspartate: step 3/5.</text>
</comment>
<reference evidence="14" key="1">
    <citation type="journal article" date="2019" name="Int. J. Syst. Evol. Microbiol.">
        <title>The Global Catalogue of Microorganisms (GCM) 10K type strain sequencing project: providing services to taxonomists for standard genome sequencing and annotation.</title>
        <authorList>
            <consortium name="The Broad Institute Genomics Platform"/>
            <consortium name="The Broad Institute Genome Sequencing Center for Infectious Disease"/>
            <person name="Wu L."/>
            <person name="Ma J."/>
        </authorList>
    </citation>
    <scope>NUCLEOTIDE SEQUENCE [LARGE SCALE GENOMIC DNA]</scope>
    <source>
        <strain evidence="14">JCM 16673</strain>
    </source>
</reference>
<dbReference type="NCBIfam" id="NF004976">
    <property type="entry name" value="PRK06349.1"/>
    <property type="match status" value="1"/>
</dbReference>
<accession>A0ABP7TRI6</accession>
<evidence type="ECO:0000256" key="7">
    <source>
        <dbReference type="ARBA" id="ARBA00022697"/>
    </source>
</evidence>
<dbReference type="PANTHER" id="PTHR43331">
    <property type="entry name" value="HOMOSERINE DEHYDROGENASE"/>
    <property type="match status" value="1"/>
</dbReference>
<keyword evidence="8" id="KW-0521">NADP</keyword>
<evidence type="ECO:0000256" key="4">
    <source>
        <dbReference type="ARBA" id="ARBA00013213"/>
    </source>
</evidence>
<dbReference type="InterPro" id="IPR045865">
    <property type="entry name" value="ACT-like_dom_sf"/>
</dbReference>
<keyword evidence="7" id="KW-0791">Threonine biosynthesis</keyword>
<dbReference type="EMBL" id="BAAAZE010000012">
    <property type="protein sequence ID" value="GAA4030052.1"/>
    <property type="molecule type" value="Genomic_DNA"/>
</dbReference>
<evidence type="ECO:0000256" key="8">
    <source>
        <dbReference type="ARBA" id="ARBA00022857"/>
    </source>
</evidence>
<dbReference type="InterPro" id="IPR001342">
    <property type="entry name" value="HDH_cat"/>
</dbReference>
<protein>
    <recommendedName>
        <fullName evidence="5">Homoserine dehydrogenase</fullName>
        <ecNumber evidence="4">1.1.1.3</ecNumber>
    </recommendedName>
</protein>
<evidence type="ECO:0000313" key="14">
    <source>
        <dbReference type="Proteomes" id="UP001501353"/>
    </source>
</evidence>
<keyword evidence="14" id="KW-1185">Reference proteome</keyword>
<evidence type="ECO:0000256" key="6">
    <source>
        <dbReference type="ARBA" id="ARBA00022605"/>
    </source>
</evidence>
<dbReference type="PIRSF" id="PIRSF000098">
    <property type="entry name" value="Homoser_dehydrog"/>
    <property type="match status" value="1"/>
</dbReference>
<keyword evidence="9" id="KW-0560">Oxidoreductase</keyword>
<feature type="domain" description="ACT" evidence="12">
    <location>
        <begin position="315"/>
        <end position="392"/>
    </location>
</feature>
<evidence type="ECO:0000256" key="5">
    <source>
        <dbReference type="ARBA" id="ARBA00013376"/>
    </source>
</evidence>
<gene>
    <name evidence="13" type="ORF">GCM10022212_30420</name>
</gene>
<dbReference type="InterPro" id="IPR016204">
    <property type="entry name" value="HDH"/>
</dbReference>
<dbReference type="Gene3D" id="3.30.70.260">
    <property type="match status" value="1"/>
</dbReference>
<dbReference type="SUPFAM" id="SSF51735">
    <property type="entry name" value="NAD(P)-binding Rossmann-fold domains"/>
    <property type="match status" value="1"/>
</dbReference>
<proteinExistence type="inferred from homology"/>
<evidence type="ECO:0000256" key="2">
    <source>
        <dbReference type="ARBA" id="ARBA00005062"/>
    </source>
</evidence>
<dbReference type="Pfam" id="PF01842">
    <property type="entry name" value="ACT"/>
    <property type="match status" value="1"/>
</dbReference>
<evidence type="ECO:0000259" key="12">
    <source>
        <dbReference type="PROSITE" id="PS51671"/>
    </source>
</evidence>
<keyword evidence="10" id="KW-0486">Methionine biosynthesis</keyword>
<evidence type="ECO:0000313" key="13">
    <source>
        <dbReference type="EMBL" id="GAA4030052.1"/>
    </source>
</evidence>
<dbReference type="SUPFAM" id="SSF55347">
    <property type="entry name" value="Glyceraldehyde-3-phosphate dehydrogenase-like, C-terminal domain"/>
    <property type="match status" value="1"/>
</dbReference>
<dbReference type="PROSITE" id="PS01042">
    <property type="entry name" value="HOMOSER_DHGENASE"/>
    <property type="match status" value="1"/>
</dbReference>
<comment type="similarity">
    <text evidence="3 11">Belongs to the homoserine dehydrogenase family.</text>
</comment>
<dbReference type="InterPro" id="IPR036291">
    <property type="entry name" value="NAD(P)-bd_dom_sf"/>
</dbReference>
<dbReference type="Gene3D" id="3.30.360.10">
    <property type="entry name" value="Dihydrodipicolinate Reductase, domain 2"/>
    <property type="match status" value="1"/>
</dbReference>
<dbReference type="EC" id="1.1.1.3" evidence="4"/>
<evidence type="ECO:0000256" key="1">
    <source>
        <dbReference type="ARBA" id="ARBA00005056"/>
    </source>
</evidence>
<dbReference type="Pfam" id="PF03447">
    <property type="entry name" value="NAD_binding_3"/>
    <property type="match status" value="1"/>
</dbReference>
<evidence type="ECO:0000256" key="3">
    <source>
        <dbReference type="ARBA" id="ARBA00006753"/>
    </source>
</evidence>
<dbReference type="Gene3D" id="3.40.50.720">
    <property type="entry name" value="NAD(P)-binding Rossmann-like Domain"/>
    <property type="match status" value="1"/>
</dbReference>
<dbReference type="Pfam" id="PF00742">
    <property type="entry name" value="Homoserine_dh"/>
    <property type="match status" value="1"/>
</dbReference>
<dbReference type="InterPro" id="IPR005106">
    <property type="entry name" value="Asp/hSer_DH_NAD-bd"/>
</dbReference>
<dbReference type="InterPro" id="IPR002912">
    <property type="entry name" value="ACT_dom"/>
</dbReference>
<dbReference type="SUPFAM" id="SSF55021">
    <property type="entry name" value="ACT-like"/>
    <property type="match status" value="1"/>
</dbReference>
<evidence type="ECO:0000256" key="11">
    <source>
        <dbReference type="RuleBase" id="RU004171"/>
    </source>
</evidence>
<dbReference type="PROSITE" id="PS51671">
    <property type="entry name" value="ACT"/>
    <property type="match status" value="1"/>
</dbReference>
<keyword evidence="6" id="KW-0028">Amino-acid biosynthesis</keyword>